<dbReference type="PRINTS" id="PR01468">
    <property type="entry name" value="BICOMPNTOXIN"/>
</dbReference>
<protein>
    <submittedName>
        <fullName evidence="5">Alpha hemolysin</fullName>
    </submittedName>
</protein>
<evidence type="ECO:0000256" key="2">
    <source>
        <dbReference type="ARBA" id="ARBA00022729"/>
    </source>
</evidence>
<evidence type="ECO:0000259" key="4">
    <source>
        <dbReference type="Pfam" id="PF07968"/>
    </source>
</evidence>
<comment type="similarity">
    <text evidence="1">Belongs to the aerolysin family.</text>
</comment>
<dbReference type="Pfam" id="PF07968">
    <property type="entry name" value="Leukocidin"/>
    <property type="match status" value="1"/>
</dbReference>
<dbReference type="InterPro" id="IPR003963">
    <property type="entry name" value="Bi-component_toxin_staph"/>
</dbReference>
<feature type="signal peptide" evidence="3">
    <location>
        <begin position="1"/>
        <end position="31"/>
    </location>
</feature>
<comment type="caution">
    <text evidence="5">The sequence shown here is derived from an EMBL/GenBank/DDBJ whole genome shotgun (WGS) entry which is preliminary data.</text>
</comment>
<dbReference type="SUPFAM" id="SSF56959">
    <property type="entry name" value="Leukocidin-like"/>
    <property type="match status" value="1"/>
</dbReference>
<accession>A0A0A0I7Q9</accession>
<evidence type="ECO:0000313" key="6">
    <source>
        <dbReference type="Proteomes" id="UP000030014"/>
    </source>
</evidence>
<dbReference type="EMBL" id="JDRY01000064">
    <property type="protein sequence ID" value="KGM97489.1"/>
    <property type="molecule type" value="Genomic_DNA"/>
</dbReference>
<reference evidence="5 6" key="1">
    <citation type="submission" date="2014-01" db="EMBL/GenBank/DDBJ databases">
        <title>Plasmidome dynamics in the species complex Clostridium novyi sensu lato converts strains of independent lineages into distinctly different pathogens.</title>
        <authorList>
            <person name="Skarin H."/>
            <person name="Segerman B."/>
        </authorList>
    </citation>
    <scope>NUCLEOTIDE SEQUENCE [LARGE SCALE GENOMIC DNA]</scope>
    <source>
        <strain evidence="5 6">DC5</strain>
    </source>
</reference>
<sequence length="312" mass="34344">MLNFKKINSLILSSILLLGISVNFSGIQANAIESTDHVKTYTSTDVTDNNYNHFKTTLSVTFIEDDFDNQLTALVSTEGSFIPSGLTRLTGSYYADMYWPSTYRTIIKSQDKNNSIKIAKSIPSNQIKTSRVSETMGYSIGGNISVEGNKDGGKASGGVSGSYNASRSVSYDQPEYNTLLKKDSKTAAEWQVSYNENKDGYNRNSSHGIYGNQLFMKSRLGNWGTNNLTDLNDLSSLITGGFSPKVVVALKAPKGTKTSGITVDYTRFNDKYSLKWDGAEWVGQNNDSASLANTESTFVLDWENHTVKSLYN</sequence>
<proteinExistence type="inferred from homology"/>
<dbReference type="GO" id="GO:0005576">
    <property type="term" value="C:extracellular region"/>
    <property type="evidence" value="ECO:0007669"/>
    <property type="project" value="InterPro"/>
</dbReference>
<gene>
    <name evidence="5" type="ORF">Z955_12135</name>
</gene>
<dbReference type="AlphaFoldDB" id="A0A0A0I7Q9"/>
<keyword evidence="2 3" id="KW-0732">Signal</keyword>
<dbReference type="Proteomes" id="UP000030014">
    <property type="component" value="Unassembled WGS sequence"/>
</dbReference>
<dbReference type="InterPro" id="IPR016183">
    <property type="entry name" value="Leukocidin/Hemolysin_toxin"/>
</dbReference>
<organism evidence="5 6">
    <name type="scientific">Clostridium botulinum C/D str. DC5</name>
    <dbReference type="NCBI Taxonomy" id="1443128"/>
    <lineage>
        <taxon>Bacteria</taxon>
        <taxon>Bacillati</taxon>
        <taxon>Bacillota</taxon>
        <taxon>Clostridia</taxon>
        <taxon>Eubacteriales</taxon>
        <taxon>Clostridiaceae</taxon>
        <taxon>Clostridium</taxon>
    </lineage>
</organism>
<dbReference type="InterPro" id="IPR036435">
    <property type="entry name" value="Leukocidin/porin_MspA_sf"/>
</dbReference>
<feature type="domain" description="Leukocidin/Hemolysin toxin" evidence="4">
    <location>
        <begin position="58"/>
        <end position="304"/>
    </location>
</feature>
<feature type="chain" id="PRO_5001963591" evidence="3">
    <location>
        <begin position="32"/>
        <end position="312"/>
    </location>
</feature>
<evidence type="ECO:0000256" key="3">
    <source>
        <dbReference type="SAM" id="SignalP"/>
    </source>
</evidence>
<dbReference type="RefSeq" id="WP_039256485.1">
    <property type="nucleotide sequence ID" value="NZ_JDRY01000064.1"/>
</dbReference>
<name>A0A0A0I7Q9_CLOBO</name>
<dbReference type="GO" id="GO:0051715">
    <property type="term" value="P:cytolysis in another organism"/>
    <property type="evidence" value="ECO:0007669"/>
    <property type="project" value="InterPro"/>
</dbReference>
<evidence type="ECO:0000313" key="5">
    <source>
        <dbReference type="EMBL" id="KGM97489.1"/>
    </source>
</evidence>
<evidence type="ECO:0000256" key="1">
    <source>
        <dbReference type="ARBA" id="ARBA00009831"/>
    </source>
</evidence>
<dbReference type="Gene3D" id="2.70.240.10">
    <property type="entry name" value="Leukocidin/porin MspA"/>
    <property type="match status" value="1"/>
</dbReference>